<dbReference type="InterPro" id="IPR002921">
    <property type="entry name" value="Fungal_lipase-type"/>
</dbReference>
<feature type="domain" description="Fungal lipase-type" evidence="1">
    <location>
        <begin position="104"/>
        <end position="210"/>
    </location>
</feature>
<protein>
    <recommendedName>
        <fullName evidence="1">Fungal lipase-type domain-containing protein</fullName>
    </recommendedName>
</protein>
<dbReference type="EMBL" id="WRXN01000008">
    <property type="protein sequence ID" value="MVT10239.1"/>
    <property type="molecule type" value="Genomic_DNA"/>
</dbReference>
<evidence type="ECO:0000313" key="2">
    <source>
        <dbReference type="EMBL" id="MVT10239.1"/>
    </source>
</evidence>
<dbReference type="GO" id="GO:0006629">
    <property type="term" value="P:lipid metabolic process"/>
    <property type="evidence" value="ECO:0007669"/>
    <property type="project" value="InterPro"/>
</dbReference>
<organism evidence="2 3">
    <name type="scientific">Chitinophaga tropicalis</name>
    <dbReference type="NCBI Taxonomy" id="2683588"/>
    <lineage>
        <taxon>Bacteria</taxon>
        <taxon>Pseudomonadati</taxon>
        <taxon>Bacteroidota</taxon>
        <taxon>Chitinophagia</taxon>
        <taxon>Chitinophagales</taxon>
        <taxon>Chitinophagaceae</taxon>
        <taxon>Chitinophaga</taxon>
    </lineage>
</organism>
<evidence type="ECO:0000313" key="3">
    <source>
        <dbReference type="Proteomes" id="UP000461730"/>
    </source>
</evidence>
<keyword evidence="3" id="KW-1185">Reference proteome</keyword>
<dbReference type="InterPro" id="IPR029058">
    <property type="entry name" value="AB_hydrolase_fold"/>
</dbReference>
<reference evidence="2 3" key="1">
    <citation type="submission" date="2019-12" db="EMBL/GenBank/DDBJ databases">
        <title>Chitinophaga sp. strain ysch24 (GDMCC 1.1355), whole genome shotgun sequence.</title>
        <authorList>
            <person name="Zhang X."/>
        </authorList>
    </citation>
    <scope>NUCLEOTIDE SEQUENCE [LARGE SCALE GENOMIC DNA]</scope>
    <source>
        <strain evidence="3">ysch24</strain>
    </source>
</reference>
<dbReference type="Gene3D" id="3.40.50.1820">
    <property type="entry name" value="alpha/beta hydrolase"/>
    <property type="match status" value="2"/>
</dbReference>
<feature type="domain" description="Fungal lipase-type" evidence="1">
    <location>
        <begin position="334"/>
        <end position="478"/>
    </location>
</feature>
<dbReference type="Pfam" id="PF01764">
    <property type="entry name" value="Lipase_3"/>
    <property type="match status" value="2"/>
</dbReference>
<dbReference type="RefSeq" id="WP_157307686.1">
    <property type="nucleotide sequence ID" value="NZ_WRXN01000008.1"/>
</dbReference>
<dbReference type="PANTHER" id="PTHR45856">
    <property type="entry name" value="ALPHA/BETA-HYDROLASES SUPERFAMILY PROTEIN"/>
    <property type="match status" value="1"/>
</dbReference>
<dbReference type="PANTHER" id="PTHR45856:SF24">
    <property type="entry name" value="FUNGAL LIPASE-LIKE DOMAIN-CONTAINING PROTEIN"/>
    <property type="match status" value="1"/>
</dbReference>
<evidence type="ECO:0000259" key="1">
    <source>
        <dbReference type="Pfam" id="PF01764"/>
    </source>
</evidence>
<dbReference type="Proteomes" id="UP000461730">
    <property type="component" value="Unassembled WGS sequence"/>
</dbReference>
<dbReference type="InterPro" id="IPR051218">
    <property type="entry name" value="Sec_MonoDiacylglyc_Lipase"/>
</dbReference>
<dbReference type="AlphaFoldDB" id="A0A7K1U7B7"/>
<accession>A0A7K1U7B7</accession>
<gene>
    <name evidence="2" type="ORF">GO493_18350</name>
</gene>
<comment type="caution">
    <text evidence="2">The sequence shown here is derived from an EMBL/GenBank/DDBJ whole genome shotgun (WGS) entry which is preliminary data.</text>
</comment>
<sequence>MASSISNQLLIAMEQLAAQASIPNMKNIDPSLPPGWSLDRKIFNISSAPMDPVVIPNQGFLSHGPDGNGNVVYVLALGITWTQYLAYQYDGQFNQQQLPEAIAGKTSDDCKVMTIYSRAYQALRKPLWDVLPMAGTKKLYLCGMSLGAPLAQIAALDLRPGNIGPDNQDAPTSVTPCYTFSVGNIATKAMADYYKTKAPESYTHWVKTNLIVVDNFPQEPTDNDWQPLGQVTLVPSKIPLPDVPWWERSDVFYLQAIGGTPIPGVAIAPSFPNPPPGFDPVLASSMTQLIAAAYQLGQHPGATIPSTNFTLEDTIEVNDAPFALVFSSSTIIAVAIRGCTTWDEFNGYTADSGLVHPSFAPTNSSHVQRGAYNVYESQAVATTSGKTGLFGEVLYQVVKPLLTGTRKLVVTGHSLGGAIANIAAADYAMSSDRSLTVGSVYTFGCILMADYAFAQDYTKVLGDKSYQIRRLSDRIATATAEIGLQAVDKPVVLNGSLEIDEMTHHSLYGYLNLLNVYTTDLLKKANRESVSNA</sequence>
<name>A0A7K1U7B7_9BACT</name>
<proteinExistence type="predicted"/>
<dbReference type="SUPFAM" id="SSF53474">
    <property type="entry name" value="alpha/beta-Hydrolases"/>
    <property type="match status" value="2"/>
</dbReference>